<comment type="caution">
    <text evidence="2">The sequence shown here is derived from an EMBL/GenBank/DDBJ whole genome shotgun (WGS) entry which is preliminary data.</text>
</comment>
<dbReference type="RefSeq" id="WP_160546632.1">
    <property type="nucleotide sequence ID" value="NZ_JBHLUU010000015.1"/>
</dbReference>
<gene>
    <name evidence="2" type="ORF">ACFFHF_02555</name>
</gene>
<feature type="transmembrane region" description="Helical" evidence="1">
    <location>
        <begin position="61"/>
        <end position="78"/>
    </location>
</feature>
<evidence type="ECO:0000256" key="1">
    <source>
        <dbReference type="SAM" id="Phobius"/>
    </source>
</evidence>
<dbReference type="EMBL" id="JBHLUU010000015">
    <property type="protein sequence ID" value="MFC0474176.1"/>
    <property type="molecule type" value="Genomic_DNA"/>
</dbReference>
<feature type="transmembrane region" description="Helical" evidence="1">
    <location>
        <begin position="6"/>
        <end position="22"/>
    </location>
</feature>
<keyword evidence="1" id="KW-1133">Transmembrane helix</keyword>
<dbReference type="Proteomes" id="UP001589738">
    <property type="component" value="Unassembled WGS sequence"/>
</dbReference>
<dbReference type="Pfam" id="PF14007">
    <property type="entry name" value="YtpI"/>
    <property type="match status" value="1"/>
</dbReference>
<keyword evidence="3" id="KW-1185">Reference proteome</keyword>
<name>A0ABV6KLH8_9BACI</name>
<dbReference type="InterPro" id="IPR025618">
    <property type="entry name" value="YtpI"/>
</dbReference>
<accession>A0ABV6KLH8</accession>
<reference evidence="2 3" key="1">
    <citation type="submission" date="2024-09" db="EMBL/GenBank/DDBJ databases">
        <authorList>
            <person name="Sun Q."/>
            <person name="Mori K."/>
        </authorList>
    </citation>
    <scope>NUCLEOTIDE SEQUENCE [LARGE SCALE GENOMIC DNA]</scope>
    <source>
        <strain evidence="2 3">CGMCC 1.9126</strain>
    </source>
</reference>
<keyword evidence="1" id="KW-0812">Transmembrane</keyword>
<evidence type="ECO:0000313" key="2">
    <source>
        <dbReference type="EMBL" id="MFC0474176.1"/>
    </source>
</evidence>
<sequence length="102" mass="11575">MPIFVIIIVVSIMFYLFYKIQFFRSNRPAEKKWISAKSNIALGLFIASFGMNRIMISQSTVVYIIGAIFIALGAYNILGGIKAYKYFLPLAAKEATELKKHM</sequence>
<protein>
    <submittedName>
        <fullName evidence="2">YtpI family protein</fullName>
    </submittedName>
</protein>
<keyword evidence="1" id="KW-0472">Membrane</keyword>
<organism evidence="2 3">
    <name type="scientific">Robertmurraya beringensis</name>
    <dbReference type="NCBI Taxonomy" id="641660"/>
    <lineage>
        <taxon>Bacteria</taxon>
        <taxon>Bacillati</taxon>
        <taxon>Bacillota</taxon>
        <taxon>Bacilli</taxon>
        <taxon>Bacillales</taxon>
        <taxon>Bacillaceae</taxon>
        <taxon>Robertmurraya</taxon>
    </lineage>
</organism>
<evidence type="ECO:0000313" key="3">
    <source>
        <dbReference type="Proteomes" id="UP001589738"/>
    </source>
</evidence>
<proteinExistence type="predicted"/>